<evidence type="ECO:0000256" key="1">
    <source>
        <dbReference type="SAM" id="Coils"/>
    </source>
</evidence>
<keyword evidence="4" id="KW-1185">Reference proteome</keyword>
<protein>
    <submittedName>
        <fullName evidence="3">Uncharacterized protein</fullName>
    </submittedName>
</protein>
<accession>A0A1J9S2K3</accession>
<name>A0A1J9S2K3_9PEZI</name>
<feature type="region of interest" description="Disordered" evidence="2">
    <location>
        <begin position="81"/>
        <end position="191"/>
    </location>
</feature>
<feature type="compositionally biased region" description="Pro residues" evidence="2">
    <location>
        <begin position="166"/>
        <end position="177"/>
    </location>
</feature>
<dbReference type="EMBL" id="MNUE01000024">
    <property type="protein sequence ID" value="OJD34236.1"/>
    <property type="molecule type" value="Genomic_DNA"/>
</dbReference>
<dbReference type="AlphaFoldDB" id="A0A1J9S2K3"/>
<dbReference type="Proteomes" id="UP000183809">
    <property type="component" value="Unassembled WGS sequence"/>
</dbReference>
<feature type="compositionally biased region" description="Polar residues" evidence="2">
    <location>
        <begin position="82"/>
        <end position="95"/>
    </location>
</feature>
<evidence type="ECO:0000256" key="2">
    <source>
        <dbReference type="SAM" id="MobiDB-lite"/>
    </source>
</evidence>
<evidence type="ECO:0000313" key="4">
    <source>
        <dbReference type="Proteomes" id="UP000183809"/>
    </source>
</evidence>
<dbReference type="RefSeq" id="XP_020130496.1">
    <property type="nucleotide sequence ID" value="XM_020273175.1"/>
</dbReference>
<comment type="caution">
    <text evidence="3">The sequence shown here is derived from an EMBL/GenBank/DDBJ whole genome shotgun (WGS) entry which is preliminary data.</text>
</comment>
<proteinExistence type="predicted"/>
<feature type="coiled-coil region" evidence="1">
    <location>
        <begin position="199"/>
        <end position="226"/>
    </location>
</feature>
<organism evidence="3 4">
    <name type="scientific">Diplodia corticola</name>
    <dbReference type="NCBI Taxonomy" id="236234"/>
    <lineage>
        <taxon>Eukaryota</taxon>
        <taxon>Fungi</taxon>
        <taxon>Dikarya</taxon>
        <taxon>Ascomycota</taxon>
        <taxon>Pezizomycotina</taxon>
        <taxon>Dothideomycetes</taxon>
        <taxon>Dothideomycetes incertae sedis</taxon>
        <taxon>Botryosphaeriales</taxon>
        <taxon>Botryosphaeriaceae</taxon>
        <taxon>Diplodia</taxon>
    </lineage>
</organism>
<evidence type="ECO:0000313" key="3">
    <source>
        <dbReference type="EMBL" id="OJD34236.1"/>
    </source>
</evidence>
<reference evidence="3 4" key="1">
    <citation type="submission" date="2016-10" db="EMBL/GenBank/DDBJ databases">
        <title>Proteomics and genomics reveal pathogen-plant mechanisms compatible with a hemibiotrophic lifestyle of Diplodia corticola.</title>
        <authorList>
            <person name="Fernandes I."/>
            <person name="De Jonge R."/>
            <person name="Van De Peer Y."/>
            <person name="Devreese B."/>
            <person name="Alves A."/>
            <person name="Esteves A.C."/>
        </authorList>
    </citation>
    <scope>NUCLEOTIDE SEQUENCE [LARGE SCALE GENOMIC DNA]</scope>
    <source>
        <strain evidence="3 4">CBS 112549</strain>
    </source>
</reference>
<gene>
    <name evidence="3" type="ORF">BKCO1_2400075</name>
</gene>
<sequence length="295" mass="32317">MYTSAPFGEVNKHEETIEVLDLTTLDPGMVKTLKNRPAIEFGAVTPGANTIPPSHDLPRRAENTTTKTALDAVKTGHIRTALLQSQTPNLTSDQTNDSRESGNKSSETTPLKTHQSLPPTSTSKRSNPFIEEDENETKDSKATDTISVKKRRLTSTSQSNENTAPSPSPSPSTPPAPNNTTTTTPTQPLPLSFRRHAHIRALHERLAHERRARRRAERRLAAHTHQVAPLTRVAARLARWVVDMYAAHGRREEEVEEFLGELREDAGEGPEGGWERLVWLGGWLGDGGGGGGDVV</sequence>
<feature type="compositionally biased region" description="Polar residues" evidence="2">
    <location>
        <begin position="103"/>
        <end position="126"/>
    </location>
</feature>
<keyword evidence="1" id="KW-0175">Coiled coil</keyword>
<dbReference type="GeneID" id="31013435"/>